<dbReference type="InterPro" id="IPR000028">
    <property type="entry name" value="Chloroperoxidase"/>
</dbReference>
<dbReference type="PROSITE" id="PS51405">
    <property type="entry name" value="HEME_HALOPEROXIDASE"/>
    <property type="match status" value="1"/>
</dbReference>
<evidence type="ECO:0000256" key="4">
    <source>
        <dbReference type="ARBA" id="ARBA00022723"/>
    </source>
</evidence>
<feature type="chain" id="PRO_5012163756" evidence="8">
    <location>
        <begin position="19"/>
        <end position="152"/>
    </location>
</feature>
<gene>
    <name evidence="10" type="ORF">CCHL11_02172</name>
</gene>
<dbReference type="PANTHER" id="PTHR33577">
    <property type="entry name" value="STERIGMATOCYSTIN BIOSYNTHESIS PEROXIDASE STCC-RELATED"/>
    <property type="match status" value="1"/>
</dbReference>
<feature type="signal peptide" evidence="8">
    <location>
        <begin position="1"/>
        <end position="18"/>
    </location>
</feature>
<sequence length="152" mass="16640">MLFIHTLLVLSITACASAFISEEQYPQWPPGSRNLRFPCPGITTLANHGLLSREGRNIDLEALRRATLLGYNMEHNTMLPVGIPALTTSATGNISTLPSQRFIEHDASLTRARDDAYFGDSNSFSPAACGRTLASWGDVEIIDSLYSEKLVL</sequence>
<dbReference type="InterPro" id="IPR036851">
    <property type="entry name" value="Chloroperoxidase-like_sf"/>
</dbReference>
<dbReference type="EMBL" id="MPGH01000011">
    <property type="protein sequence ID" value="OLN97202.1"/>
    <property type="molecule type" value="Genomic_DNA"/>
</dbReference>
<protein>
    <submittedName>
        <fullName evidence="10">Aromatic peroxygenase 2</fullName>
    </submittedName>
</protein>
<evidence type="ECO:0000256" key="1">
    <source>
        <dbReference type="ARBA" id="ARBA00001970"/>
    </source>
</evidence>
<comment type="cofactor">
    <cofactor evidence="1">
        <name>heme b</name>
        <dbReference type="ChEBI" id="CHEBI:60344"/>
    </cofactor>
</comment>
<keyword evidence="5" id="KW-0560">Oxidoreductase</keyword>
<keyword evidence="8" id="KW-0732">Signal</keyword>
<feature type="domain" description="Heme haloperoxidase family profile" evidence="9">
    <location>
        <begin position="21"/>
        <end position="152"/>
    </location>
</feature>
<evidence type="ECO:0000256" key="6">
    <source>
        <dbReference type="ARBA" id="ARBA00023004"/>
    </source>
</evidence>
<keyword evidence="2" id="KW-0575">Peroxidase</keyword>
<keyword evidence="3" id="KW-0349">Heme</keyword>
<evidence type="ECO:0000256" key="2">
    <source>
        <dbReference type="ARBA" id="ARBA00022559"/>
    </source>
</evidence>
<dbReference type="GO" id="GO:0046872">
    <property type="term" value="F:metal ion binding"/>
    <property type="evidence" value="ECO:0007669"/>
    <property type="project" value="UniProtKB-KW"/>
</dbReference>
<dbReference type="AlphaFoldDB" id="A0A1Q8S712"/>
<dbReference type="SUPFAM" id="SSF47571">
    <property type="entry name" value="Cloroperoxidase"/>
    <property type="match status" value="1"/>
</dbReference>
<dbReference type="OrthoDB" id="407298at2759"/>
<reference evidence="10 11" key="1">
    <citation type="submission" date="2016-11" db="EMBL/GenBank/DDBJ databases">
        <title>Draft Genome Assembly of Colletotrichum chlorophyti a pathogen of herbaceous plants.</title>
        <authorList>
            <person name="Gan P."/>
            <person name="Narusaka M."/>
            <person name="Tsushima A."/>
            <person name="Narusaka Y."/>
            <person name="Takano Y."/>
            <person name="Shirasu K."/>
        </authorList>
    </citation>
    <scope>NUCLEOTIDE SEQUENCE [LARGE SCALE GENOMIC DNA]</scope>
    <source>
        <strain evidence="10 11">NTL11</strain>
    </source>
</reference>
<dbReference type="PANTHER" id="PTHR33577:SF9">
    <property type="entry name" value="PEROXIDASE STCC"/>
    <property type="match status" value="1"/>
</dbReference>
<keyword evidence="6" id="KW-0408">Iron</keyword>
<dbReference type="STRING" id="708187.A0A1Q8S712"/>
<dbReference type="Pfam" id="PF01328">
    <property type="entry name" value="Peroxidase_2"/>
    <property type="match status" value="1"/>
</dbReference>
<organism evidence="10 11">
    <name type="scientific">Colletotrichum chlorophyti</name>
    <dbReference type="NCBI Taxonomy" id="708187"/>
    <lineage>
        <taxon>Eukaryota</taxon>
        <taxon>Fungi</taxon>
        <taxon>Dikarya</taxon>
        <taxon>Ascomycota</taxon>
        <taxon>Pezizomycotina</taxon>
        <taxon>Sordariomycetes</taxon>
        <taxon>Hypocreomycetidae</taxon>
        <taxon>Glomerellales</taxon>
        <taxon>Glomerellaceae</taxon>
        <taxon>Colletotrichum</taxon>
    </lineage>
</organism>
<evidence type="ECO:0000256" key="3">
    <source>
        <dbReference type="ARBA" id="ARBA00022617"/>
    </source>
</evidence>
<evidence type="ECO:0000256" key="8">
    <source>
        <dbReference type="SAM" id="SignalP"/>
    </source>
</evidence>
<comment type="caution">
    <text evidence="10">The sequence shown here is derived from an EMBL/GenBank/DDBJ whole genome shotgun (WGS) entry which is preliminary data.</text>
</comment>
<evidence type="ECO:0000256" key="7">
    <source>
        <dbReference type="ARBA" id="ARBA00025795"/>
    </source>
</evidence>
<dbReference type="GO" id="GO:0004601">
    <property type="term" value="F:peroxidase activity"/>
    <property type="evidence" value="ECO:0007669"/>
    <property type="project" value="UniProtKB-KW"/>
</dbReference>
<evidence type="ECO:0000256" key="5">
    <source>
        <dbReference type="ARBA" id="ARBA00023002"/>
    </source>
</evidence>
<keyword evidence="11" id="KW-1185">Reference proteome</keyword>
<dbReference type="Gene3D" id="1.10.489.10">
    <property type="entry name" value="Chloroperoxidase-like"/>
    <property type="match status" value="1"/>
</dbReference>
<evidence type="ECO:0000313" key="10">
    <source>
        <dbReference type="EMBL" id="OLN97202.1"/>
    </source>
</evidence>
<comment type="similarity">
    <text evidence="7">Belongs to the chloroperoxidase family.</text>
</comment>
<proteinExistence type="inferred from homology"/>
<evidence type="ECO:0000259" key="9">
    <source>
        <dbReference type="PROSITE" id="PS51405"/>
    </source>
</evidence>
<accession>A0A1Q8S712</accession>
<evidence type="ECO:0000313" key="11">
    <source>
        <dbReference type="Proteomes" id="UP000186583"/>
    </source>
</evidence>
<keyword evidence="4" id="KW-0479">Metal-binding</keyword>
<dbReference type="Proteomes" id="UP000186583">
    <property type="component" value="Unassembled WGS sequence"/>
</dbReference>
<name>A0A1Q8S712_9PEZI</name>